<dbReference type="EMBL" id="OIVN01006437">
    <property type="protein sequence ID" value="SPD33108.1"/>
    <property type="molecule type" value="Genomic_DNA"/>
</dbReference>
<dbReference type="InterPro" id="IPR014729">
    <property type="entry name" value="Rossmann-like_a/b/a_fold"/>
</dbReference>
<dbReference type="GO" id="GO:0009791">
    <property type="term" value="P:post-embryonic development"/>
    <property type="evidence" value="ECO:0007669"/>
    <property type="project" value="UniProtKB-ARBA"/>
</dbReference>
<name>A0A2N9J8C3_FAGSY</name>
<evidence type="ECO:0000256" key="3">
    <source>
        <dbReference type="ARBA" id="ARBA00022840"/>
    </source>
</evidence>
<keyword evidence="3" id="KW-0067">ATP-binding</keyword>
<organism evidence="8">
    <name type="scientific">Fagus sylvatica</name>
    <name type="common">Beechnut</name>
    <dbReference type="NCBI Taxonomy" id="28930"/>
    <lineage>
        <taxon>Eukaryota</taxon>
        <taxon>Viridiplantae</taxon>
        <taxon>Streptophyta</taxon>
        <taxon>Embryophyta</taxon>
        <taxon>Tracheophyta</taxon>
        <taxon>Spermatophyta</taxon>
        <taxon>Magnoliopsida</taxon>
        <taxon>eudicotyledons</taxon>
        <taxon>Gunneridae</taxon>
        <taxon>Pentapetalae</taxon>
        <taxon>rosids</taxon>
        <taxon>fabids</taxon>
        <taxon>Fagales</taxon>
        <taxon>Fagaceae</taxon>
        <taxon>Fagus</taxon>
    </lineage>
</organism>
<evidence type="ECO:0000313" key="8">
    <source>
        <dbReference type="EMBL" id="SPD33108.1"/>
    </source>
</evidence>
<evidence type="ECO:0000256" key="4">
    <source>
        <dbReference type="ARBA" id="ARBA00023146"/>
    </source>
</evidence>
<keyword evidence="4" id="KW-0030">Aminoacyl-tRNA synthetase</keyword>
<feature type="domain" description="Reverse transcriptase zinc-binding" evidence="7">
    <location>
        <begin position="374"/>
        <end position="458"/>
    </location>
</feature>
<keyword evidence="2" id="KW-0547">Nucleotide-binding</keyword>
<feature type="compositionally biased region" description="Basic and acidic residues" evidence="6">
    <location>
        <begin position="1"/>
        <end position="18"/>
    </location>
</feature>
<dbReference type="PROSITE" id="PS00178">
    <property type="entry name" value="AA_TRNA_LIGASE_I"/>
    <property type="match status" value="1"/>
</dbReference>
<dbReference type="GO" id="GO:0005524">
    <property type="term" value="F:ATP binding"/>
    <property type="evidence" value="ECO:0007669"/>
    <property type="project" value="UniProtKB-KW"/>
</dbReference>
<dbReference type="GO" id="GO:0004830">
    <property type="term" value="F:tryptophan-tRNA ligase activity"/>
    <property type="evidence" value="ECO:0007669"/>
    <property type="project" value="TreeGrafter"/>
</dbReference>
<dbReference type="AlphaFoldDB" id="A0A2N9J8C3"/>
<evidence type="ECO:0000256" key="6">
    <source>
        <dbReference type="SAM" id="MobiDB-lite"/>
    </source>
</evidence>
<evidence type="ECO:0000256" key="2">
    <source>
        <dbReference type="ARBA" id="ARBA00022741"/>
    </source>
</evidence>
<dbReference type="Pfam" id="PF13966">
    <property type="entry name" value="zf-RVT"/>
    <property type="match status" value="1"/>
</dbReference>
<reference evidence="8" key="1">
    <citation type="submission" date="2018-02" db="EMBL/GenBank/DDBJ databases">
        <authorList>
            <person name="Cohen D.B."/>
            <person name="Kent A.D."/>
        </authorList>
    </citation>
    <scope>NUCLEOTIDE SEQUENCE</scope>
</reference>
<evidence type="ECO:0000256" key="1">
    <source>
        <dbReference type="ARBA" id="ARBA00022598"/>
    </source>
</evidence>
<dbReference type="GO" id="GO:0005737">
    <property type="term" value="C:cytoplasm"/>
    <property type="evidence" value="ECO:0007669"/>
    <property type="project" value="TreeGrafter"/>
</dbReference>
<keyword evidence="1" id="KW-0436">Ligase</keyword>
<dbReference type="PANTHER" id="PTHR10055">
    <property type="entry name" value="TRYPTOPHANYL-TRNA SYNTHETASE"/>
    <property type="match status" value="1"/>
</dbReference>
<dbReference type="GO" id="GO:0048608">
    <property type="term" value="P:reproductive structure development"/>
    <property type="evidence" value="ECO:0007669"/>
    <property type="project" value="UniProtKB-ARBA"/>
</dbReference>
<dbReference type="Gene3D" id="3.40.50.620">
    <property type="entry name" value="HUPs"/>
    <property type="match status" value="2"/>
</dbReference>
<evidence type="ECO:0000256" key="5">
    <source>
        <dbReference type="ARBA" id="ARBA00030268"/>
    </source>
</evidence>
<proteinExistence type="predicted"/>
<gene>
    <name evidence="8" type="ORF">FSB_LOCUS60990</name>
</gene>
<dbReference type="InterPro" id="IPR026960">
    <property type="entry name" value="RVT-Znf"/>
</dbReference>
<dbReference type="PANTHER" id="PTHR10055:SF1">
    <property type="entry name" value="TRYPTOPHAN--TRNA LIGASE, CYTOPLASMIC"/>
    <property type="match status" value="1"/>
</dbReference>
<dbReference type="GO" id="GO:0006436">
    <property type="term" value="P:tryptophanyl-tRNA aminoacylation"/>
    <property type="evidence" value="ECO:0007669"/>
    <property type="project" value="TreeGrafter"/>
</dbReference>
<dbReference type="InterPro" id="IPR001412">
    <property type="entry name" value="aa-tRNA-synth_I_CS"/>
</dbReference>
<accession>A0A2N9J8C3</accession>
<feature type="region of interest" description="Disordered" evidence="6">
    <location>
        <begin position="1"/>
        <end position="26"/>
    </location>
</feature>
<dbReference type="SUPFAM" id="SSF52374">
    <property type="entry name" value="Nucleotidylyl transferase"/>
    <property type="match status" value="1"/>
</dbReference>
<sequence>MDKKEAERAALENEKETQQEQEQEQVVNPWEVSAKEGGKIDYDKLIDKFGCQRLDQSLIDRVERLTSRRAHVFLRRGVFFAHRDFNEILDSYERGEKFYLYTGRGPSSEALHLGHLIPFMFTHAFYRNMVEISKRVTCNQVVGIFGFVGEDHIGKYSFPPVQAAPSFPTSFPHLFSGKDNLRCLIPCAIDQDPYFRMTRDVAPRIGYHKPALIESLFFPALQVCMPFTQGGLGVRDLIVFNKALLGKWLWRFGVADLKFWRRVLAAKYGVMGRGWCTRPVRGPHGCSLWKGIMANWDVFQSYIVFEVGIVRLSLILYFRSNGVETREWQLQFVRNFNDWEVDMVAAFFNLIHSKAPVHESDDVIKWRLRKTGIFDIRSFYHAMRGSVSNGFPWKGIWGVKVPRRVAFFVWMAAWGNILTCDNLRRRGIVMVGWCCFCRCSGENVVHLLLHCPVARELWNYVFRRFGVDWVISGSVLDHVAGWRNWFGKHYSDVWNLVPAYVM</sequence>
<protein>
    <recommendedName>
        <fullName evidence="5">Tryptophanyl-tRNA synthetase</fullName>
    </recommendedName>
</protein>
<evidence type="ECO:0000259" key="7">
    <source>
        <dbReference type="Pfam" id="PF13966"/>
    </source>
</evidence>